<feature type="domain" description="Acyl-CoA dehydrogenase/oxidase N-terminal" evidence="8">
    <location>
        <begin position="6"/>
        <end position="118"/>
    </location>
</feature>
<dbReference type="STRING" id="471514.AN477_05400"/>
<evidence type="ECO:0008006" key="11">
    <source>
        <dbReference type="Google" id="ProtNLM"/>
    </source>
</evidence>
<dbReference type="GO" id="GO:0003995">
    <property type="term" value="F:acyl-CoA dehydrogenase activity"/>
    <property type="evidence" value="ECO:0007669"/>
    <property type="project" value="TreeGrafter"/>
</dbReference>
<accession>A0A0P9GU15</accession>
<evidence type="ECO:0000259" key="7">
    <source>
        <dbReference type="Pfam" id="PF00441"/>
    </source>
</evidence>
<organism evidence="9 10">
    <name type="scientific">Alicyclobacillus ferrooxydans</name>
    <dbReference type="NCBI Taxonomy" id="471514"/>
    <lineage>
        <taxon>Bacteria</taxon>
        <taxon>Bacillati</taxon>
        <taxon>Bacillota</taxon>
        <taxon>Bacilli</taxon>
        <taxon>Bacillales</taxon>
        <taxon>Alicyclobacillaceae</taxon>
        <taxon>Alicyclobacillus</taxon>
    </lineage>
</organism>
<comment type="cofactor">
    <cofactor evidence="1">
        <name>FAD</name>
        <dbReference type="ChEBI" id="CHEBI:57692"/>
    </cofactor>
</comment>
<evidence type="ECO:0000256" key="5">
    <source>
        <dbReference type="ARBA" id="ARBA00023002"/>
    </source>
</evidence>
<dbReference type="InterPro" id="IPR009100">
    <property type="entry name" value="AcylCoA_DH/oxidase_NM_dom_sf"/>
</dbReference>
<dbReference type="Gene3D" id="1.20.140.10">
    <property type="entry name" value="Butyryl-CoA Dehydrogenase, subunit A, domain 3"/>
    <property type="match status" value="1"/>
</dbReference>
<dbReference type="InterPro" id="IPR013786">
    <property type="entry name" value="AcylCoA_DH/ox_N"/>
</dbReference>
<keyword evidence="5" id="KW-0560">Oxidoreductase</keyword>
<keyword evidence="4" id="KW-0274">FAD</keyword>
<dbReference type="PANTHER" id="PTHR43884:SF20">
    <property type="entry name" value="ACYL-COA DEHYDROGENASE FADE28"/>
    <property type="match status" value="1"/>
</dbReference>
<evidence type="ECO:0000256" key="1">
    <source>
        <dbReference type="ARBA" id="ARBA00001974"/>
    </source>
</evidence>
<evidence type="ECO:0000259" key="8">
    <source>
        <dbReference type="Pfam" id="PF02771"/>
    </source>
</evidence>
<evidence type="ECO:0000256" key="3">
    <source>
        <dbReference type="ARBA" id="ARBA00022630"/>
    </source>
</evidence>
<evidence type="ECO:0000313" key="9">
    <source>
        <dbReference type="EMBL" id="KPV44730.1"/>
    </source>
</evidence>
<dbReference type="PANTHER" id="PTHR43884">
    <property type="entry name" value="ACYL-COA DEHYDROGENASE"/>
    <property type="match status" value="1"/>
</dbReference>
<dbReference type="AlphaFoldDB" id="A0A0P9GU15"/>
<dbReference type="InterPro" id="IPR037069">
    <property type="entry name" value="AcylCoA_DH/ox_N_sf"/>
</dbReference>
<dbReference type="PATRIC" id="fig|471514.4.peg.2451"/>
<dbReference type="RefSeq" id="WP_054968157.1">
    <property type="nucleotide sequence ID" value="NZ_LJCO01000026.1"/>
</dbReference>
<dbReference type="CDD" id="cd00567">
    <property type="entry name" value="ACAD"/>
    <property type="match status" value="1"/>
</dbReference>
<dbReference type="Gene3D" id="2.40.110.10">
    <property type="entry name" value="Butyryl-CoA Dehydrogenase, subunit A, domain 2"/>
    <property type="match status" value="1"/>
</dbReference>
<dbReference type="Pfam" id="PF02771">
    <property type="entry name" value="Acyl-CoA_dh_N"/>
    <property type="match status" value="1"/>
</dbReference>
<dbReference type="GO" id="GO:0050660">
    <property type="term" value="F:flavin adenine dinucleotide binding"/>
    <property type="evidence" value="ECO:0007669"/>
    <property type="project" value="InterPro"/>
</dbReference>
<name>A0A0P9GU15_9BACL</name>
<dbReference type="InterPro" id="IPR046373">
    <property type="entry name" value="Acyl-CoA_Oxase/DH_mid-dom_sf"/>
</dbReference>
<dbReference type="InterPro" id="IPR009075">
    <property type="entry name" value="AcylCo_DH/oxidase_C"/>
</dbReference>
<gene>
    <name evidence="9" type="ORF">AN477_05400</name>
</gene>
<evidence type="ECO:0000256" key="6">
    <source>
        <dbReference type="SAM" id="MobiDB-lite"/>
    </source>
</evidence>
<feature type="compositionally biased region" description="Low complexity" evidence="6">
    <location>
        <begin position="178"/>
        <end position="191"/>
    </location>
</feature>
<evidence type="ECO:0000256" key="2">
    <source>
        <dbReference type="ARBA" id="ARBA00009347"/>
    </source>
</evidence>
<dbReference type="InterPro" id="IPR036250">
    <property type="entry name" value="AcylCo_DH-like_C"/>
</dbReference>
<feature type="region of interest" description="Disordered" evidence="6">
    <location>
        <begin position="173"/>
        <end position="204"/>
    </location>
</feature>
<evidence type="ECO:0000313" key="10">
    <source>
        <dbReference type="Proteomes" id="UP000050482"/>
    </source>
</evidence>
<comment type="caution">
    <text evidence="9">The sequence shown here is derived from an EMBL/GenBank/DDBJ whole genome shotgun (WGS) entry which is preliminary data.</text>
</comment>
<keyword evidence="10" id="KW-1185">Reference proteome</keyword>
<protein>
    <recommendedName>
        <fullName evidence="11">Acyl-CoA dehydrogenase</fullName>
    </recommendedName>
</protein>
<dbReference type="Proteomes" id="UP000050482">
    <property type="component" value="Unassembled WGS sequence"/>
</dbReference>
<dbReference type="Pfam" id="PF00441">
    <property type="entry name" value="Acyl-CoA_dh_1"/>
    <property type="match status" value="1"/>
</dbReference>
<comment type="similarity">
    <text evidence="2">Belongs to the acyl-CoA dehydrogenase family.</text>
</comment>
<feature type="domain" description="Acyl-CoA dehydrogenase/oxidase C-terminal" evidence="7">
    <location>
        <begin position="256"/>
        <end position="392"/>
    </location>
</feature>
<reference evidence="9 10" key="1">
    <citation type="submission" date="2015-09" db="EMBL/GenBank/DDBJ databases">
        <title>Draft genome sequence of Alicyclobacillus ferrooxydans DSM 22381.</title>
        <authorList>
            <person name="Hemp J."/>
        </authorList>
    </citation>
    <scope>NUCLEOTIDE SEQUENCE [LARGE SCALE GENOMIC DNA]</scope>
    <source>
        <strain evidence="9 10">TC-34</strain>
    </source>
</reference>
<keyword evidence="3" id="KW-0285">Flavoprotein</keyword>
<dbReference type="SUPFAM" id="SSF47203">
    <property type="entry name" value="Acyl-CoA dehydrogenase C-terminal domain-like"/>
    <property type="match status" value="1"/>
</dbReference>
<sequence length="406" mass="44072">MDFSLSKEQEMLRQSVQKCLQNQGGIEIARSYMDGEPQRLKKTYGELVQLGVTSVNIPEAYGGVGLSNIDLVPVFEETGRVLLPGTLRETVAFATPLIARYGSAEQKEELLSGIANGQMTFALAVVETNGSYQLGDIEGTARRQGDVIHLDAVKTVVHGGMDATAFLVPVRSDDASSDGDSLNGDSSNGDSSNDDSSKGGSSNGDHEGITWLWVERDHDGVTVEPLQSFDATLGLAKVTFSSVQLDEQHVIGKWGNGLEMCEDCVQDLHAAVSAEMIGAMEHVLDSVTEYAKTRVQFGQPIGRFQAVKHRIVDRRLELETAKSLVYYANWAVASGSSDKTAAVYSARSYATEAFIRAASDNIQLHGGIGFTWEMDCHLYLKRARALENYLGSVQDFEEQTASALGW</sequence>
<dbReference type="Gene3D" id="1.10.540.10">
    <property type="entry name" value="Acyl-CoA dehydrogenase/oxidase, N-terminal domain"/>
    <property type="match status" value="1"/>
</dbReference>
<dbReference type="EMBL" id="LJCO01000026">
    <property type="protein sequence ID" value="KPV44730.1"/>
    <property type="molecule type" value="Genomic_DNA"/>
</dbReference>
<proteinExistence type="inferred from homology"/>
<evidence type="ECO:0000256" key="4">
    <source>
        <dbReference type="ARBA" id="ARBA00022827"/>
    </source>
</evidence>
<dbReference type="SUPFAM" id="SSF56645">
    <property type="entry name" value="Acyl-CoA dehydrogenase NM domain-like"/>
    <property type="match status" value="1"/>
</dbReference>